<dbReference type="SUPFAM" id="SSF53098">
    <property type="entry name" value="Ribonuclease H-like"/>
    <property type="match status" value="1"/>
</dbReference>
<dbReference type="PANTHER" id="PTHR10322">
    <property type="entry name" value="DNA POLYMERASE CATALYTIC SUBUNIT"/>
    <property type="match status" value="1"/>
</dbReference>
<dbReference type="InterPro" id="IPR006172">
    <property type="entry name" value="DNA-dir_DNA_pol_B"/>
</dbReference>
<dbReference type="AlphaFoldDB" id="A0A397IWK4"/>
<name>A0A397IWK4_9GLOM</name>
<dbReference type="InterPro" id="IPR023211">
    <property type="entry name" value="DNA_pol_palm_dom_sf"/>
</dbReference>
<gene>
    <name evidence="9" type="ORF">Glove_186g83</name>
</gene>
<keyword evidence="6" id="KW-0238">DNA-binding</keyword>
<dbReference type="PANTHER" id="PTHR10322:SF23">
    <property type="entry name" value="DNA POLYMERASE DELTA CATALYTIC SUBUNIT"/>
    <property type="match status" value="1"/>
</dbReference>
<dbReference type="Pfam" id="PF00136">
    <property type="entry name" value="DNA_pol_B"/>
    <property type="match status" value="1"/>
</dbReference>
<evidence type="ECO:0000256" key="5">
    <source>
        <dbReference type="ARBA" id="ARBA00022932"/>
    </source>
</evidence>
<accession>A0A397IWK4</accession>
<comment type="caution">
    <text evidence="9">The sequence shown here is derived from an EMBL/GenBank/DDBJ whole genome shotgun (WGS) entry which is preliminary data.</text>
</comment>
<dbReference type="InterPro" id="IPR006134">
    <property type="entry name" value="DNA-dir_DNA_pol_B_multi_dom"/>
</dbReference>
<dbReference type="GO" id="GO:0003887">
    <property type="term" value="F:DNA-directed DNA polymerase activity"/>
    <property type="evidence" value="ECO:0007669"/>
    <property type="project" value="UniProtKB-KW"/>
</dbReference>
<evidence type="ECO:0000256" key="2">
    <source>
        <dbReference type="ARBA" id="ARBA00012417"/>
    </source>
</evidence>
<evidence type="ECO:0000256" key="1">
    <source>
        <dbReference type="ARBA" id="ARBA00005755"/>
    </source>
</evidence>
<dbReference type="EC" id="2.7.7.7" evidence="2"/>
<organism evidence="9 10">
    <name type="scientific">Diversispora epigaea</name>
    <dbReference type="NCBI Taxonomy" id="1348612"/>
    <lineage>
        <taxon>Eukaryota</taxon>
        <taxon>Fungi</taxon>
        <taxon>Fungi incertae sedis</taxon>
        <taxon>Mucoromycota</taxon>
        <taxon>Glomeromycotina</taxon>
        <taxon>Glomeromycetes</taxon>
        <taxon>Diversisporales</taxon>
        <taxon>Diversisporaceae</taxon>
        <taxon>Diversispora</taxon>
    </lineage>
</organism>
<comment type="catalytic activity">
    <reaction evidence="7">
        <text>DNA(n) + a 2'-deoxyribonucleoside 5'-triphosphate = DNA(n+1) + diphosphate</text>
        <dbReference type="Rhea" id="RHEA:22508"/>
        <dbReference type="Rhea" id="RHEA-COMP:17339"/>
        <dbReference type="Rhea" id="RHEA-COMP:17340"/>
        <dbReference type="ChEBI" id="CHEBI:33019"/>
        <dbReference type="ChEBI" id="CHEBI:61560"/>
        <dbReference type="ChEBI" id="CHEBI:173112"/>
        <dbReference type="EC" id="2.7.7.7"/>
    </reaction>
</comment>
<keyword evidence="10" id="KW-1185">Reference proteome</keyword>
<dbReference type="OrthoDB" id="6755010at2759"/>
<comment type="similarity">
    <text evidence="1">Belongs to the DNA polymerase type-B family.</text>
</comment>
<dbReference type="GO" id="GO:0003677">
    <property type="term" value="F:DNA binding"/>
    <property type="evidence" value="ECO:0007669"/>
    <property type="project" value="UniProtKB-KW"/>
</dbReference>
<dbReference type="GO" id="GO:0000166">
    <property type="term" value="F:nucleotide binding"/>
    <property type="evidence" value="ECO:0007669"/>
    <property type="project" value="InterPro"/>
</dbReference>
<dbReference type="InterPro" id="IPR043502">
    <property type="entry name" value="DNA/RNA_pol_sf"/>
</dbReference>
<keyword evidence="5" id="KW-0239">DNA-directed DNA polymerase</keyword>
<protein>
    <recommendedName>
        <fullName evidence="2">DNA-directed DNA polymerase</fullName>
        <ecNumber evidence="2">2.7.7.7</ecNumber>
    </recommendedName>
</protein>
<dbReference type="InterPro" id="IPR036397">
    <property type="entry name" value="RNaseH_sf"/>
</dbReference>
<dbReference type="Gene3D" id="3.90.1600.10">
    <property type="entry name" value="Palm domain of DNA polymerase"/>
    <property type="match status" value="1"/>
</dbReference>
<dbReference type="EMBL" id="PQFF01000176">
    <property type="protein sequence ID" value="RHZ77020.1"/>
    <property type="molecule type" value="Genomic_DNA"/>
</dbReference>
<evidence type="ECO:0000256" key="7">
    <source>
        <dbReference type="ARBA" id="ARBA00049244"/>
    </source>
</evidence>
<evidence type="ECO:0000256" key="3">
    <source>
        <dbReference type="ARBA" id="ARBA00022679"/>
    </source>
</evidence>
<dbReference type="Gene3D" id="1.10.287.690">
    <property type="entry name" value="Helix hairpin bin"/>
    <property type="match status" value="1"/>
</dbReference>
<proteinExistence type="inferred from homology"/>
<evidence type="ECO:0000256" key="4">
    <source>
        <dbReference type="ARBA" id="ARBA00022695"/>
    </source>
</evidence>
<evidence type="ECO:0000259" key="8">
    <source>
        <dbReference type="Pfam" id="PF00136"/>
    </source>
</evidence>
<dbReference type="GO" id="GO:0006261">
    <property type="term" value="P:DNA-templated DNA replication"/>
    <property type="evidence" value="ECO:0007669"/>
    <property type="project" value="TreeGrafter"/>
</dbReference>
<dbReference type="SUPFAM" id="SSF56672">
    <property type="entry name" value="DNA/RNA polymerases"/>
    <property type="match status" value="1"/>
</dbReference>
<keyword evidence="3" id="KW-0808">Transferase</keyword>
<dbReference type="STRING" id="1348612.A0A397IWK4"/>
<evidence type="ECO:0000313" key="9">
    <source>
        <dbReference type="EMBL" id="RHZ77020.1"/>
    </source>
</evidence>
<feature type="domain" description="DNA-directed DNA polymerase family B multifunctional" evidence="8">
    <location>
        <begin position="218"/>
        <end position="336"/>
    </location>
</feature>
<dbReference type="SMART" id="SM00486">
    <property type="entry name" value="POLBc"/>
    <property type="match status" value="1"/>
</dbReference>
<sequence length="668" mass="77985">MLDIQIRFSDSQYDWPFIIEKAKSLGILEWMYNHMSSESSNIEKILKWNHQKSEIKIDNEKFYSKYFKIPGCIPINVCTCFKKLYQKSEASSLKYYLEKCELDSKVDMPITTMNRIYEDTILNSSDISAKNMCEVANYCVINARDDALRCQELIVKHNVINNYQEVSSIAYVSLSDSHYFMGNMKIYNLLGAEAWSSNMLCSMIASENTESGLENKCPVIGLDFASLYPSLMMTYNLLLDKIILSRGETINALHSGKKLHKIKFSFNGRTIETWSIRHNNMPKEKSLYVRVLKNLFNKQKKMKECLNELDEKSFEYSCLDSKQKAVKSYINTFYGEAVNGGVTSAGRRNIKFIKKFVEDKGFDVKYASILIVIFCATCPLCVRGYPSDNTGLEHKKEPNFNLGELFIKGVDIVKRDQSKFFYDVEKLFKLDYDEFIQTYIWRPKKESKQGNISIECHKVLENQQLIKKGLSVNKYLYKVPKPGEQFSYIVVVPEKIYNNCRKKISQKKEDCIEYLNMVKRFNKKINIDYYTESLFALYIRFINYNDKYQPSPESLAKALDRKKKSKKKKLKNVKDLFCENSSQKNNTYFNILDEHEKSIRSKLSILLMEISNLFTGYREYLHILVNESHKYSGVSVKTHISKSTILEKYILIDVLESECEVLIDFWNT</sequence>
<keyword evidence="4" id="KW-0548">Nucleotidyltransferase</keyword>
<dbReference type="Proteomes" id="UP000266861">
    <property type="component" value="Unassembled WGS sequence"/>
</dbReference>
<dbReference type="InterPro" id="IPR050240">
    <property type="entry name" value="DNA_pol_type-B"/>
</dbReference>
<evidence type="ECO:0000313" key="10">
    <source>
        <dbReference type="Proteomes" id="UP000266861"/>
    </source>
</evidence>
<reference evidence="9 10" key="1">
    <citation type="submission" date="2018-08" db="EMBL/GenBank/DDBJ databases">
        <title>Genome and evolution of the arbuscular mycorrhizal fungus Diversispora epigaea (formerly Glomus versiforme) and its bacterial endosymbionts.</title>
        <authorList>
            <person name="Sun X."/>
            <person name="Fei Z."/>
            <person name="Harrison M."/>
        </authorList>
    </citation>
    <scope>NUCLEOTIDE SEQUENCE [LARGE SCALE GENOMIC DNA]</scope>
    <source>
        <strain evidence="9 10">IT104</strain>
    </source>
</reference>
<evidence type="ECO:0000256" key="6">
    <source>
        <dbReference type="ARBA" id="ARBA00023125"/>
    </source>
</evidence>
<dbReference type="InterPro" id="IPR012337">
    <property type="entry name" value="RNaseH-like_sf"/>
</dbReference>
<dbReference type="Gene3D" id="3.30.420.10">
    <property type="entry name" value="Ribonuclease H-like superfamily/Ribonuclease H"/>
    <property type="match status" value="1"/>
</dbReference>